<gene>
    <name evidence="4" type="ORF">SAMN05660284_02839</name>
</gene>
<evidence type="ECO:0000313" key="5">
    <source>
        <dbReference type="Proteomes" id="UP000242869"/>
    </source>
</evidence>
<dbReference type="InterPro" id="IPR014729">
    <property type="entry name" value="Rossmann-like_a/b/a_fold"/>
</dbReference>
<proteinExistence type="inferred from homology"/>
<accession>A0A1I5E528</accession>
<name>A0A1I5E528_9NEIS</name>
<dbReference type="Gene3D" id="3.40.50.620">
    <property type="entry name" value="HUPs"/>
    <property type="match status" value="1"/>
</dbReference>
<feature type="domain" description="UspA" evidence="3">
    <location>
        <begin position="35"/>
        <end position="177"/>
    </location>
</feature>
<sequence>MALPHRQAASKGLHPMLFDPTQDNYVPSSRESEIMKRVLLPVDGSECSLRAVALVISKRALYASPEELEIHLANVQPPLSNDVSRFVSREQIAEFHREESEKAMKAACDLLEAAGAKYISHHLVGKVGEEIANLADSLQCDQIVMGSHGRSAFHEFIVGSISLKIIHLSKIPVLLVK</sequence>
<dbReference type="PRINTS" id="PR01438">
    <property type="entry name" value="UNVRSLSTRESS"/>
</dbReference>
<dbReference type="InterPro" id="IPR006016">
    <property type="entry name" value="UspA"/>
</dbReference>
<keyword evidence="5" id="KW-1185">Reference proteome</keyword>
<dbReference type="SUPFAM" id="SSF52402">
    <property type="entry name" value="Adenine nucleotide alpha hydrolases-like"/>
    <property type="match status" value="1"/>
</dbReference>
<dbReference type="PANTHER" id="PTHR46268:SF6">
    <property type="entry name" value="UNIVERSAL STRESS PROTEIN UP12"/>
    <property type="match status" value="1"/>
</dbReference>
<dbReference type="OrthoDB" id="5512223at2"/>
<evidence type="ECO:0000256" key="1">
    <source>
        <dbReference type="ARBA" id="ARBA00008791"/>
    </source>
</evidence>
<evidence type="ECO:0000313" key="4">
    <source>
        <dbReference type="EMBL" id="SFO06527.1"/>
    </source>
</evidence>
<dbReference type="InterPro" id="IPR006015">
    <property type="entry name" value="Universal_stress_UspA"/>
</dbReference>
<dbReference type="AlphaFoldDB" id="A0A1I5E528"/>
<dbReference type="Pfam" id="PF00582">
    <property type="entry name" value="Usp"/>
    <property type="match status" value="1"/>
</dbReference>
<dbReference type="EMBL" id="FOVE01000038">
    <property type="protein sequence ID" value="SFO06527.1"/>
    <property type="molecule type" value="Genomic_DNA"/>
</dbReference>
<organism evidence="4 5">
    <name type="scientific">Formivibrio citricus</name>
    <dbReference type="NCBI Taxonomy" id="83765"/>
    <lineage>
        <taxon>Bacteria</taxon>
        <taxon>Pseudomonadati</taxon>
        <taxon>Pseudomonadota</taxon>
        <taxon>Betaproteobacteria</taxon>
        <taxon>Neisseriales</taxon>
        <taxon>Chitinibacteraceae</taxon>
        <taxon>Formivibrio</taxon>
    </lineage>
</organism>
<protein>
    <submittedName>
        <fullName evidence="4">Nucleotide-binding universal stress protein, UspA family</fullName>
    </submittedName>
</protein>
<dbReference type="CDD" id="cd00293">
    <property type="entry name" value="USP-like"/>
    <property type="match status" value="1"/>
</dbReference>
<evidence type="ECO:0000256" key="2">
    <source>
        <dbReference type="SAM" id="MobiDB-lite"/>
    </source>
</evidence>
<dbReference type="STRING" id="83765.SAMN05660284_02839"/>
<feature type="region of interest" description="Disordered" evidence="2">
    <location>
        <begin position="1"/>
        <end position="20"/>
    </location>
</feature>
<dbReference type="Proteomes" id="UP000242869">
    <property type="component" value="Unassembled WGS sequence"/>
</dbReference>
<dbReference type="PANTHER" id="PTHR46268">
    <property type="entry name" value="STRESS RESPONSE PROTEIN NHAX"/>
    <property type="match status" value="1"/>
</dbReference>
<evidence type="ECO:0000259" key="3">
    <source>
        <dbReference type="Pfam" id="PF00582"/>
    </source>
</evidence>
<reference evidence="5" key="1">
    <citation type="submission" date="2016-10" db="EMBL/GenBank/DDBJ databases">
        <authorList>
            <person name="Varghese N."/>
            <person name="Submissions S."/>
        </authorList>
    </citation>
    <scope>NUCLEOTIDE SEQUENCE [LARGE SCALE GENOMIC DNA]</scope>
    <source>
        <strain evidence="5">DSM 6150</strain>
    </source>
</reference>
<comment type="similarity">
    <text evidence="1">Belongs to the universal stress protein A family.</text>
</comment>